<dbReference type="GO" id="GO:0008422">
    <property type="term" value="F:beta-glucosidase activity"/>
    <property type="evidence" value="ECO:0007669"/>
    <property type="project" value="TreeGrafter"/>
</dbReference>
<dbReference type="SUPFAM" id="SSF51445">
    <property type="entry name" value="(Trans)glycosidases"/>
    <property type="match status" value="1"/>
</dbReference>
<protein>
    <submittedName>
        <fullName evidence="9">Endoglucanase</fullName>
    </submittedName>
</protein>
<dbReference type="GO" id="GO:0030245">
    <property type="term" value="P:cellulose catabolic process"/>
    <property type="evidence" value="ECO:0007669"/>
    <property type="project" value="UniProtKB-KW"/>
</dbReference>
<reference evidence="9 10" key="1">
    <citation type="submission" date="2016-10" db="EMBL/GenBank/DDBJ databases">
        <authorList>
            <person name="de Groot N.N."/>
        </authorList>
    </citation>
    <scope>NUCLEOTIDE SEQUENCE [LARGE SCALE GENOMIC DNA]</scope>
    <source>
        <strain evidence="9 10">DSM 18180</strain>
    </source>
</reference>
<dbReference type="Gene3D" id="3.20.20.80">
    <property type="entry name" value="Glycosidases"/>
    <property type="match status" value="1"/>
</dbReference>
<dbReference type="PROSITE" id="PS00659">
    <property type="entry name" value="GLYCOSYL_HYDROL_F5"/>
    <property type="match status" value="1"/>
</dbReference>
<dbReference type="RefSeq" id="WP_084648020.1">
    <property type="nucleotide sequence ID" value="NZ_FPKV01000006.1"/>
</dbReference>
<organism evidence="9 10">
    <name type="scientific">Flaviramulus basaltis</name>
    <dbReference type="NCBI Taxonomy" id="369401"/>
    <lineage>
        <taxon>Bacteria</taxon>
        <taxon>Pseudomonadati</taxon>
        <taxon>Bacteroidota</taxon>
        <taxon>Flavobacteriia</taxon>
        <taxon>Flavobacteriales</taxon>
        <taxon>Flavobacteriaceae</taxon>
        <taxon>Flaviramulus</taxon>
    </lineage>
</organism>
<keyword evidence="6" id="KW-0624">Polysaccharide degradation</keyword>
<evidence type="ECO:0000259" key="8">
    <source>
        <dbReference type="Pfam" id="PF00150"/>
    </source>
</evidence>
<dbReference type="GO" id="GO:0009986">
    <property type="term" value="C:cell surface"/>
    <property type="evidence" value="ECO:0007669"/>
    <property type="project" value="TreeGrafter"/>
</dbReference>
<evidence type="ECO:0000256" key="4">
    <source>
        <dbReference type="ARBA" id="ARBA00023277"/>
    </source>
</evidence>
<evidence type="ECO:0000256" key="5">
    <source>
        <dbReference type="ARBA" id="ARBA00023295"/>
    </source>
</evidence>
<accession>A0A1K2IRH2</accession>
<proteinExistence type="inferred from homology"/>
<dbReference type="InterPro" id="IPR050386">
    <property type="entry name" value="Glycosyl_hydrolase_5"/>
</dbReference>
<dbReference type="AlphaFoldDB" id="A0A1K2IRH2"/>
<comment type="similarity">
    <text evidence="1 7">Belongs to the glycosyl hydrolase 5 (cellulase A) family.</text>
</comment>
<evidence type="ECO:0000256" key="3">
    <source>
        <dbReference type="ARBA" id="ARBA00023001"/>
    </source>
</evidence>
<dbReference type="GO" id="GO:0005576">
    <property type="term" value="C:extracellular region"/>
    <property type="evidence" value="ECO:0007669"/>
    <property type="project" value="TreeGrafter"/>
</dbReference>
<keyword evidence="5 7" id="KW-0326">Glycosidase</keyword>
<dbReference type="OrthoDB" id="9800955at2"/>
<name>A0A1K2IRH2_9FLAO</name>
<keyword evidence="10" id="KW-1185">Reference proteome</keyword>
<dbReference type="PANTHER" id="PTHR31297:SF41">
    <property type="entry name" value="ENDOGLUCANASE, PUTATIVE (AFU_ORTHOLOGUE AFUA_5G01830)-RELATED"/>
    <property type="match status" value="1"/>
</dbReference>
<evidence type="ECO:0000256" key="1">
    <source>
        <dbReference type="ARBA" id="ARBA00005641"/>
    </source>
</evidence>
<dbReference type="InterPro" id="IPR017853">
    <property type="entry name" value="GH"/>
</dbReference>
<dbReference type="InterPro" id="IPR001547">
    <property type="entry name" value="Glyco_hydro_5"/>
</dbReference>
<evidence type="ECO:0000256" key="2">
    <source>
        <dbReference type="ARBA" id="ARBA00022801"/>
    </source>
</evidence>
<dbReference type="PANTHER" id="PTHR31297">
    <property type="entry name" value="GLUCAN ENDO-1,6-BETA-GLUCOSIDASE B"/>
    <property type="match status" value="1"/>
</dbReference>
<evidence type="ECO:0000256" key="6">
    <source>
        <dbReference type="ARBA" id="ARBA00023326"/>
    </source>
</evidence>
<sequence>MIYINSFFKILIISVLMHLTFCFKNNNQDNLTTISKPDFTVKRGVNISHWLSQSNKNEEERLNYFSEEDMKLIASLGYDHIRLPIDEKNMWDENGIKDTLAFQSLHSAIYWAKNNDLRVIVDLHIVRAHYFNNEYNPLWDDVTEQQKFVNLWRQLSLELKKYPNGLIAYEILNEPVANNAKDWNDLLSETIKEIRLNEPFRTIVLGSNKWQSVDTFQNLKIPEEDSNIILSFHFYSPHVFTHYKAPWSKIGFYNGPIKYPGISINKEDLKEYTKEQISLLEDNVSYSKDFFQDKMQSAIQIAKEYNLQLYCGEFGCFPSTPNKDRMQWYSDIISVFNENNIAWANWDYQGGFGIIDSKTGVINKELIEVLIKDN</sequence>
<keyword evidence="3" id="KW-0136">Cellulose degradation</keyword>
<keyword evidence="2 7" id="KW-0378">Hydrolase</keyword>
<keyword evidence="4" id="KW-0119">Carbohydrate metabolism</keyword>
<dbReference type="Proteomes" id="UP000182544">
    <property type="component" value="Unassembled WGS sequence"/>
</dbReference>
<evidence type="ECO:0000313" key="10">
    <source>
        <dbReference type="Proteomes" id="UP000182544"/>
    </source>
</evidence>
<dbReference type="EMBL" id="FPKV01000006">
    <property type="protein sequence ID" value="SFZ95041.1"/>
    <property type="molecule type" value="Genomic_DNA"/>
</dbReference>
<dbReference type="InterPro" id="IPR018087">
    <property type="entry name" value="Glyco_hydro_5_CS"/>
</dbReference>
<dbReference type="STRING" id="369401.SAMN05428642_10650"/>
<dbReference type="Pfam" id="PF00150">
    <property type="entry name" value="Cellulase"/>
    <property type="match status" value="1"/>
</dbReference>
<evidence type="ECO:0000256" key="7">
    <source>
        <dbReference type="RuleBase" id="RU361153"/>
    </source>
</evidence>
<feature type="domain" description="Glycoside hydrolase family 5" evidence="8">
    <location>
        <begin position="66"/>
        <end position="349"/>
    </location>
</feature>
<evidence type="ECO:0000313" key="9">
    <source>
        <dbReference type="EMBL" id="SFZ95041.1"/>
    </source>
</evidence>
<gene>
    <name evidence="9" type="ORF">SAMN05428642_10650</name>
</gene>